<dbReference type="PRINTS" id="PR00499">
    <property type="entry name" value="P67PHOX"/>
</dbReference>
<dbReference type="PROSITE" id="PS50002">
    <property type="entry name" value="SH3"/>
    <property type="match status" value="1"/>
</dbReference>
<dbReference type="EMBL" id="KV453848">
    <property type="protein sequence ID" value="ODV87514.1"/>
    <property type="molecule type" value="Genomic_DNA"/>
</dbReference>
<dbReference type="FunFam" id="2.30.30.40:FF:000072">
    <property type="entry name" value="Unconventional Myosin IB"/>
    <property type="match status" value="1"/>
</dbReference>
<dbReference type="PANTHER" id="PTHR45929:SF3">
    <property type="entry name" value="JAK PATHWAY SIGNAL TRANSDUCTION ADAPTOR MOLECULE"/>
    <property type="match status" value="1"/>
</dbReference>
<gene>
    <name evidence="5" type="ORF">CANARDRAFT_6045</name>
</gene>
<name>A0A1E4T6Y3_9ASCO</name>
<dbReference type="InterPro" id="IPR036028">
    <property type="entry name" value="SH3-like_dom_sf"/>
</dbReference>
<evidence type="ECO:0000313" key="5">
    <source>
        <dbReference type="EMBL" id="ODV87514.1"/>
    </source>
</evidence>
<reference evidence="6" key="1">
    <citation type="submission" date="2016-04" db="EMBL/GenBank/DDBJ databases">
        <title>Comparative genomics of biotechnologically important yeasts.</title>
        <authorList>
            <consortium name="DOE Joint Genome Institute"/>
            <person name="Riley R."/>
            <person name="Haridas S."/>
            <person name="Wolfe K.H."/>
            <person name="Lopes M.R."/>
            <person name="Hittinger C.T."/>
            <person name="Goker M."/>
            <person name="Salamov A."/>
            <person name="Wisecaver J."/>
            <person name="Long T.M."/>
            <person name="Aerts A.L."/>
            <person name="Barry K."/>
            <person name="Choi C."/>
            <person name="Clum A."/>
            <person name="Coughlan A.Y."/>
            <person name="Deshpande S."/>
            <person name="Douglass A.P."/>
            <person name="Hanson S.J."/>
            <person name="Klenk H.-P."/>
            <person name="Labutti K."/>
            <person name="Lapidus A."/>
            <person name="Lindquist E."/>
            <person name="Lipzen A."/>
            <person name="Meier-Kolthoff J.P."/>
            <person name="Ohm R.A."/>
            <person name="Otillar R.P."/>
            <person name="Pangilinan J."/>
            <person name="Peng Y."/>
            <person name="Rokas A."/>
            <person name="Rosa C.A."/>
            <person name="Scheuner C."/>
            <person name="Sibirny A.A."/>
            <person name="Slot J.C."/>
            <person name="Stielow J.B."/>
            <person name="Sun H."/>
            <person name="Kurtzman C.P."/>
            <person name="Blackwell M."/>
            <person name="Grigoriev I.V."/>
            <person name="Jeffries T.W."/>
        </authorList>
    </citation>
    <scope>NUCLEOTIDE SEQUENCE [LARGE SCALE GENOMIC DNA]</scope>
    <source>
        <strain evidence="6">NRRL YB-2248</strain>
    </source>
</reference>
<dbReference type="InterPro" id="IPR001452">
    <property type="entry name" value="SH3_domain"/>
</dbReference>
<dbReference type="Pfam" id="PF00018">
    <property type="entry name" value="SH3_1"/>
    <property type="match status" value="1"/>
</dbReference>
<dbReference type="CDD" id="cd00174">
    <property type="entry name" value="SH3"/>
    <property type="match status" value="1"/>
</dbReference>
<dbReference type="Gene3D" id="2.30.30.40">
    <property type="entry name" value="SH3 Domains"/>
    <property type="match status" value="1"/>
</dbReference>
<evidence type="ECO:0000256" key="3">
    <source>
        <dbReference type="SAM" id="MobiDB-lite"/>
    </source>
</evidence>
<keyword evidence="1 2" id="KW-0728">SH3 domain</keyword>
<proteinExistence type="predicted"/>
<accession>A0A1E4T6Y3</accession>
<sequence>MSASINRSLTTVKTELEFLKESNVITSELFDQIVGSLPGKWSTGMEPAGIITVGTTLTQTQTQTSTSTSNSKQVELAEAIYDYKAQESEDLSFKQGDKIQIIERTSDAWWKGTLNGNSGMFPSNYVKVLGTVPPAAAPPVIKEDLTSSSHTAPAAPPPGYYQQQLQPIFASPQMMPYPAQQQQQQPMMGQPMYNQSQQSLTPMTVVQSAPPQEMQQQQQQQHHDHKVGNAAKKFGHKLGNAAIFGAGASIGSNIVNSIF</sequence>
<protein>
    <recommendedName>
        <fullName evidence="4">SH3 domain-containing protein</fullName>
    </recommendedName>
</protein>
<evidence type="ECO:0000313" key="6">
    <source>
        <dbReference type="Proteomes" id="UP000094801"/>
    </source>
</evidence>
<dbReference type="OrthoDB" id="6250593at2759"/>
<dbReference type="SUPFAM" id="SSF50044">
    <property type="entry name" value="SH3-domain"/>
    <property type="match status" value="1"/>
</dbReference>
<dbReference type="SMART" id="SM00326">
    <property type="entry name" value="SH3"/>
    <property type="match status" value="1"/>
</dbReference>
<dbReference type="Proteomes" id="UP000094801">
    <property type="component" value="Unassembled WGS sequence"/>
</dbReference>
<keyword evidence="6" id="KW-1185">Reference proteome</keyword>
<dbReference type="InterPro" id="IPR050670">
    <property type="entry name" value="STAM"/>
</dbReference>
<feature type="region of interest" description="Disordered" evidence="3">
    <location>
        <begin position="208"/>
        <end position="227"/>
    </location>
</feature>
<dbReference type="PRINTS" id="PR00452">
    <property type="entry name" value="SH3DOMAIN"/>
</dbReference>
<organism evidence="5 6">
    <name type="scientific">[Candida] arabinofermentans NRRL YB-2248</name>
    <dbReference type="NCBI Taxonomy" id="983967"/>
    <lineage>
        <taxon>Eukaryota</taxon>
        <taxon>Fungi</taxon>
        <taxon>Dikarya</taxon>
        <taxon>Ascomycota</taxon>
        <taxon>Saccharomycotina</taxon>
        <taxon>Pichiomycetes</taxon>
        <taxon>Pichiales</taxon>
        <taxon>Pichiaceae</taxon>
        <taxon>Ogataea</taxon>
        <taxon>Ogataea/Candida clade</taxon>
    </lineage>
</organism>
<dbReference type="AlphaFoldDB" id="A0A1E4T6Y3"/>
<feature type="domain" description="SH3" evidence="4">
    <location>
        <begin position="72"/>
        <end position="131"/>
    </location>
</feature>
<evidence type="ECO:0000256" key="2">
    <source>
        <dbReference type="PROSITE-ProRule" id="PRU00192"/>
    </source>
</evidence>
<dbReference type="STRING" id="983967.A0A1E4T6Y3"/>
<evidence type="ECO:0000256" key="1">
    <source>
        <dbReference type="ARBA" id="ARBA00022443"/>
    </source>
</evidence>
<dbReference type="PANTHER" id="PTHR45929">
    <property type="entry name" value="JAK PATHWAY SIGNAL TRANSDUCTION ADAPTOR MOLECULE"/>
    <property type="match status" value="1"/>
</dbReference>
<evidence type="ECO:0000259" key="4">
    <source>
        <dbReference type="PROSITE" id="PS50002"/>
    </source>
</evidence>